<dbReference type="Gene3D" id="3.10.100.10">
    <property type="entry name" value="Mannose-Binding Protein A, subunit A"/>
    <property type="match status" value="1"/>
</dbReference>
<dbReference type="GeneID" id="106534429"/>
<dbReference type="OrthoDB" id="441660at2759"/>
<dbReference type="SMART" id="SM00034">
    <property type="entry name" value="CLECT"/>
    <property type="match status" value="1"/>
</dbReference>
<keyword evidence="2" id="KW-1185">Reference proteome</keyword>
<dbReference type="PROSITE" id="PS50041">
    <property type="entry name" value="C_TYPE_LECTIN_2"/>
    <property type="match status" value="1"/>
</dbReference>
<dbReference type="SUPFAM" id="SSF56436">
    <property type="entry name" value="C-type lectin-like"/>
    <property type="match status" value="1"/>
</dbReference>
<dbReference type="FunCoup" id="A0A2I4D2R3">
    <property type="interactions" value="794"/>
</dbReference>
<reference evidence="3" key="1">
    <citation type="submission" date="2025-08" db="UniProtKB">
        <authorList>
            <consortium name="RefSeq"/>
        </authorList>
    </citation>
    <scope>IDENTIFICATION</scope>
    <source>
        <strain evidence="3">Quisiro</strain>
        <tissue evidence="3">Liver</tissue>
    </source>
</reference>
<dbReference type="PANTHER" id="PTHR22803">
    <property type="entry name" value="MANNOSE, PHOSPHOLIPASE, LECTIN RECEPTOR RELATED"/>
    <property type="match status" value="1"/>
</dbReference>
<dbReference type="AlphaFoldDB" id="A0A2I4D2R3"/>
<dbReference type="InParanoid" id="A0A2I4D2R3"/>
<dbReference type="PRINTS" id="PR01504">
    <property type="entry name" value="PNCREATITSAP"/>
</dbReference>
<accession>A0A2I4D2R3</accession>
<gene>
    <name evidence="3" type="primary">LOC106534429</name>
</gene>
<evidence type="ECO:0000313" key="2">
    <source>
        <dbReference type="Proteomes" id="UP000192220"/>
    </source>
</evidence>
<dbReference type="InterPro" id="IPR001304">
    <property type="entry name" value="C-type_lectin-like"/>
</dbReference>
<name>A0A2I4D2R3_AUSLI</name>
<dbReference type="InterPro" id="IPR016186">
    <property type="entry name" value="C-type_lectin-like/link_sf"/>
</dbReference>
<dbReference type="RefSeq" id="XP_013886509.1">
    <property type="nucleotide sequence ID" value="XM_014031055.1"/>
</dbReference>
<dbReference type="InterPro" id="IPR016187">
    <property type="entry name" value="CTDL_fold"/>
</dbReference>
<dbReference type="Proteomes" id="UP000192220">
    <property type="component" value="Unplaced"/>
</dbReference>
<feature type="domain" description="C-type lectin" evidence="1">
    <location>
        <begin position="27"/>
        <end position="145"/>
    </location>
</feature>
<sequence length="148" mass="16991">MNLSETLDQIQEQIRSQSSCPSGWTQSGTRCFLFINSDRDWITAERHCIELGGNLASFHDYNQLVFLRNLVYSATRSYRNTWVGGTDAVKDGVWFWSDGSKYDYNNWYRGEPNNAGGPENCMEINFGGISTNDERCTSSRPYICSRKR</sequence>
<evidence type="ECO:0000259" key="1">
    <source>
        <dbReference type="PROSITE" id="PS50041"/>
    </source>
</evidence>
<dbReference type="CDD" id="cd00037">
    <property type="entry name" value="CLECT"/>
    <property type="match status" value="1"/>
</dbReference>
<proteinExistence type="predicted"/>
<evidence type="ECO:0000313" key="3">
    <source>
        <dbReference type="RefSeq" id="XP_013886509.1"/>
    </source>
</evidence>
<dbReference type="Pfam" id="PF00059">
    <property type="entry name" value="Lectin_C"/>
    <property type="match status" value="1"/>
</dbReference>
<protein>
    <submittedName>
        <fullName evidence="3">Galactose-specific lectin nattectin-like</fullName>
    </submittedName>
</protein>
<dbReference type="KEGG" id="alim:106534429"/>
<dbReference type="InterPro" id="IPR050111">
    <property type="entry name" value="C-type_lectin/snaclec_domain"/>
</dbReference>
<organism evidence="2 3">
    <name type="scientific">Austrofundulus limnaeus</name>
    <name type="common">Annual killifish</name>
    <dbReference type="NCBI Taxonomy" id="52670"/>
    <lineage>
        <taxon>Eukaryota</taxon>
        <taxon>Metazoa</taxon>
        <taxon>Chordata</taxon>
        <taxon>Craniata</taxon>
        <taxon>Vertebrata</taxon>
        <taxon>Euteleostomi</taxon>
        <taxon>Actinopterygii</taxon>
        <taxon>Neopterygii</taxon>
        <taxon>Teleostei</taxon>
        <taxon>Neoteleostei</taxon>
        <taxon>Acanthomorphata</taxon>
        <taxon>Ovalentaria</taxon>
        <taxon>Atherinomorphae</taxon>
        <taxon>Cyprinodontiformes</taxon>
        <taxon>Rivulidae</taxon>
        <taxon>Austrofundulus</taxon>
    </lineage>
</organism>